<dbReference type="SMART" id="SM00849">
    <property type="entry name" value="Lactamase_B"/>
    <property type="match status" value="1"/>
</dbReference>
<dbReference type="PANTHER" id="PTHR42663:SF6">
    <property type="entry name" value="HYDROLASE C777.06C-RELATED"/>
    <property type="match status" value="1"/>
</dbReference>
<dbReference type="PANTHER" id="PTHR42663">
    <property type="entry name" value="HYDROLASE C777.06C-RELATED-RELATED"/>
    <property type="match status" value="1"/>
</dbReference>
<gene>
    <name evidence="2" type="ORF">GCM10023184_08920</name>
</gene>
<accession>A0ABP8GDS1</accession>
<name>A0ABP8GDS1_9BACT</name>
<dbReference type="InterPro" id="IPR036866">
    <property type="entry name" value="RibonucZ/Hydroxyglut_hydro"/>
</dbReference>
<keyword evidence="3" id="KW-1185">Reference proteome</keyword>
<evidence type="ECO:0000313" key="2">
    <source>
        <dbReference type="EMBL" id="GAA4322502.1"/>
    </source>
</evidence>
<dbReference type="EMBL" id="BAABGY010000002">
    <property type="protein sequence ID" value="GAA4322502.1"/>
    <property type="molecule type" value="Genomic_DNA"/>
</dbReference>
<comment type="caution">
    <text evidence="2">The sequence shown here is derived from an EMBL/GenBank/DDBJ whole genome shotgun (WGS) entry which is preliminary data.</text>
</comment>
<organism evidence="2 3">
    <name type="scientific">Flaviaesturariibacter amylovorans</name>
    <dbReference type="NCBI Taxonomy" id="1084520"/>
    <lineage>
        <taxon>Bacteria</taxon>
        <taxon>Pseudomonadati</taxon>
        <taxon>Bacteroidota</taxon>
        <taxon>Chitinophagia</taxon>
        <taxon>Chitinophagales</taxon>
        <taxon>Chitinophagaceae</taxon>
        <taxon>Flaviaestuariibacter</taxon>
    </lineage>
</organism>
<dbReference type="Pfam" id="PF12706">
    <property type="entry name" value="Lactamase_B_2"/>
    <property type="match status" value="1"/>
</dbReference>
<feature type="domain" description="Metallo-beta-lactamase" evidence="1">
    <location>
        <begin position="42"/>
        <end position="231"/>
    </location>
</feature>
<protein>
    <submittedName>
        <fullName evidence="2">MBL fold metallo-hydrolase</fullName>
    </submittedName>
</protein>
<evidence type="ECO:0000259" key="1">
    <source>
        <dbReference type="SMART" id="SM00849"/>
    </source>
</evidence>
<evidence type="ECO:0000313" key="3">
    <source>
        <dbReference type="Proteomes" id="UP001501725"/>
    </source>
</evidence>
<dbReference type="SUPFAM" id="SSF56281">
    <property type="entry name" value="Metallo-hydrolase/oxidoreductase"/>
    <property type="match status" value="1"/>
</dbReference>
<dbReference type="Gene3D" id="3.60.15.10">
    <property type="entry name" value="Ribonuclease Z/Hydroxyacylglutathione hydrolase-like"/>
    <property type="match status" value="1"/>
</dbReference>
<reference evidence="3" key="1">
    <citation type="journal article" date="2019" name="Int. J. Syst. Evol. Microbiol.">
        <title>The Global Catalogue of Microorganisms (GCM) 10K type strain sequencing project: providing services to taxonomists for standard genome sequencing and annotation.</title>
        <authorList>
            <consortium name="The Broad Institute Genomics Platform"/>
            <consortium name="The Broad Institute Genome Sequencing Center for Infectious Disease"/>
            <person name="Wu L."/>
            <person name="Ma J."/>
        </authorList>
    </citation>
    <scope>NUCLEOTIDE SEQUENCE [LARGE SCALE GENOMIC DNA]</scope>
    <source>
        <strain evidence="3">JCM 17919</strain>
    </source>
</reference>
<dbReference type="CDD" id="cd16279">
    <property type="entry name" value="metallo-hydrolase-like_MBL-fold"/>
    <property type="match status" value="1"/>
</dbReference>
<dbReference type="Proteomes" id="UP001501725">
    <property type="component" value="Unassembled WGS sequence"/>
</dbReference>
<dbReference type="InterPro" id="IPR001279">
    <property type="entry name" value="Metallo-B-lactamas"/>
</dbReference>
<sequence length="261" mass="29145">MPPVATPSLQFTFLGTGTSSGVPMIACPCEVCSSADSRDKRLRSALLVRSATTTLVVDTGPDFRYQMLRAGVRTLDGVVFTHPHKDHVAGLDDVRAYNYLQGTAMPLYANPLTIEALKREFFYAFAENKFSGVPNLELNTIGLEPFVVGDIPVTPIQVWHLRMPVLGFRFGDFTYITDANRIDESEKDKIRGSKVLVLNALRREKHISHFNLIEAMTLVRELEIPEAYFTHLSHQMGRHADVSADLPQGIHLAYDGLEIRC</sequence>
<proteinExistence type="predicted"/>